<feature type="region of interest" description="Disordered" evidence="1">
    <location>
        <begin position="192"/>
        <end position="215"/>
    </location>
</feature>
<accession>A0A8J2JDB9</accession>
<name>A0A8J2JDB9_9HEXA</name>
<evidence type="ECO:0000256" key="1">
    <source>
        <dbReference type="SAM" id="MobiDB-lite"/>
    </source>
</evidence>
<comment type="caution">
    <text evidence="2">The sequence shown here is derived from an EMBL/GenBank/DDBJ whole genome shotgun (WGS) entry which is preliminary data.</text>
</comment>
<feature type="region of interest" description="Disordered" evidence="1">
    <location>
        <begin position="1"/>
        <end position="31"/>
    </location>
</feature>
<keyword evidence="3" id="KW-1185">Reference proteome</keyword>
<reference evidence="2" key="1">
    <citation type="submission" date="2021-06" db="EMBL/GenBank/DDBJ databases">
        <authorList>
            <person name="Hodson N. C."/>
            <person name="Mongue J. A."/>
            <person name="Jaron S. K."/>
        </authorList>
    </citation>
    <scope>NUCLEOTIDE SEQUENCE</scope>
</reference>
<sequence length="382" mass="41943">MRRIQRQNGTQPQLSTSTQDSSANQPPLSIPYEDDVRFPNRQDVQISPCCATCLPQACSGCFNAGWYYQDSCGHICGLPTNYNTDCFPSNRTYCNDLCNYCSCCCNCTPKAETSVRQIQNNPAAETRNIAVGSSPSKIEGPQNQRRTKTLANKAVQSHIEEATGTKPSPRKSIKMIKSGKNIGVQVLTSKQSTVPGPANVGTFQEPVPTRRLNDPSVDTLSIQDFRAFVPTEIDAYPEVGSSLTPTKPVSTASQVLPKFKPPSIFHFEPNTRPRNLPSNPKHSMPTDEPVFKMSEPRADTVIPRPPGFVSSPKIETTTESTLRPIIKTKSTPTKNVVTLWTPNTTLDGTRESTFSKIEPSTAKAEGFDEDVVKILTQDSKTK</sequence>
<gene>
    <name evidence="2" type="ORF">AFUS01_LOCUS1560</name>
</gene>
<dbReference type="Proteomes" id="UP000708208">
    <property type="component" value="Unassembled WGS sequence"/>
</dbReference>
<dbReference type="EMBL" id="CAJVCH010008734">
    <property type="protein sequence ID" value="CAG7664497.1"/>
    <property type="molecule type" value="Genomic_DNA"/>
</dbReference>
<feature type="compositionally biased region" description="Polar residues" evidence="1">
    <location>
        <begin position="1"/>
        <end position="27"/>
    </location>
</feature>
<evidence type="ECO:0000313" key="2">
    <source>
        <dbReference type="EMBL" id="CAG7664497.1"/>
    </source>
</evidence>
<evidence type="ECO:0000313" key="3">
    <source>
        <dbReference type="Proteomes" id="UP000708208"/>
    </source>
</evidence>
<proteinExistence type="predicted"/>
<protein>
    <submittedName>
        <fullName evidence="2">Uncharacterized protein</fullName>
    </submittedName>
</protein>
<feature type="compositionally biased region" description="Polar residues" evidence="1">
    <location>
        <begin position="272"/>
        <end position="281"/>
    </location>
</feature>
<organism evidence="2 3">
    <name type="scientific">Allacma fusca</name>
    <dbReference type="NCBI Taxonomy" id="39272"/>
    <lineage>
        <taxon>Eukaryota</taxon>
        <taxon>Metazoa</taxon>
        <taxon>Ecdysozoa</taxon>
        <taxon>Arthropoda</taxon>
        <taxon>Hexapoda</taxon>
        <taxon>Collembola</taxon>
        <taxon>Symphypleona</taxon>
        <taxon>Sminthuridae</taxon>
        <taxon>Allacma</taxon>
    </lineage>
</organism>
<feature type="region of interest" description="Disordered" evidence="1">
    <location>
        <begin position="260"/>
        <end position="284"/>
    </location>
</feature>
<dbReference type="AlphaFoldDB" id="A0A8J2JDB9"/>